<comment type="caution">
    <text evidence="3">The sequence shown here is derived from an EMBL/GenBank/DDBJ whole genome shotgun (WGS) entry which is preliminary data.</text>
</comment>
<feature type="domain" description="Response regulatory" evidence="2">
    <location>
        <begin position="7"/>
        <end position="127"/>
    </location>
</feature>
<dbReference type="Proteomes" id="UP001500459">
    <property type="component" value="Unassembled WGS sequence"/>
</dbReference>
<evidence type="ECO:0000259" key="2">
    <source>
        <dbReference type="PROSITE" id="PS50110"/>
    </source>
</evidence>
<dbReference type="InterPro" id="IPR011006">
    <property type="entry name" value="CheY-like_superfamily"/>
</dbReference>
<sequence length="138" mass="16083">MQKMDLTFLLIEDDEIERMKFSRVLKQNKQSHKVVEAKNGEEALEKLKDTNNLPDVILLDLNMPRMNGLEFLKVLKADEVLKFIPAVILSTSSNHQDIMESYKTGIAGYIMKPLKYEDYTTKINSLLTYWSHNELFKN</sequence>
<evidence type="ECO:0000256" key="1">
    <source>
        <dbReference type="PROSITE-ProRule" id="PRU00169"/>
    </source>
</evidence>
<keyword evidence="4" id="KW-1185">Reference proteome</keyword>
<dbReference type="SMART" id="SM00448">
    <property type="entry name" value="REC"/>
    <property type="match status" value="1"/>
</dbReference>
<protein>
    <submittedName>
        <fullName evidence="3">Response regulator</fullName>
    </submittedName>
</protein>
<dbReference type="Pfam" id="PF00072">
    <property type="entry name" value="Response_reg"/>
    <property type="match status" value="1"/>
</dbReference>
<reference evidence="4" key="1">
    <citation type="journal article" date="2019" name="Int. J. Syst. Evol. Microbiol.">
        <title>The Global Catalogue of Microorganisms (GCM) 10K type strain sequencing project: providing services to taxonomists for standard genome sequencing and annotation.</title>
        <authorList>
            <consortium name="The Broad Institute Genomics Platform"/>
            <consortium name="The Broad Institute Genome Sequencing Center for Infectious Disease"/>
            <person name="Wu L."/>
            <person name="Ma J."/>
        </authorList>
    </citation>
    <scope>NUCLEOTIDE SEQUENCE [LARGE SCALE GENOMIC DNA]</scope>
    <source>
        <strain evidence="4">JCM 17106</strain>
    </source>
</reference>
<dbReference type="Gene3D" id="3.40.50.2300">
    <property type="match status" value="1"/>
</dbReference>
<evidence type="ECO:0000313" key="4">
    <source>
        <dbReference type="Proteomes" id="UP001500459"/>
    </source>
</evidence>
<name>A0ABP6UKB0_9FLAO</name>
<keyword evidence="1" id="KW-0597">Phosphoprotein</keyword>
<dbReference type="PANTHER" id="PTHR44520">
    <property type="entry name" value="RESPONSE REGULATOR RCP1-RELATED"/>
    <property type="match status" value="1"/>
</dbReference>
<dbReference type="EMBL" id="BAABCW010000009">
    <property type="protein sequence ID" value="GAA3510277.1"/>
    <property type="molecule type" value="Genomic_DNA"/>
</dbReference>
<dbReference type="PANTHER" id="PTHR44520:SF2">
    <property type="entry name" value="RESPONSE REGULATOR RCP1"/>
    <property type="match status" value="1"/>
</dbReference>
<feature type="modified residue" description="4-aspartylphosphate" evidence="1">
    <location>
        <position position="60"/>
    </location>
</feature>
<dbReference type="PROSITE" id="PS50110">
    <property type="entry name" value="RESPONSE_REGULATORY"/>
    <property type="match status" value="1"/>
</dbReference>
<dbReference type="SUPFAM" id="SSF52172">
    <property type="entry name" value="CheY-like"/>
    <property type="match status" value="1"/>
</dbReference>
<proteinExistence type="predicted"/>
<accession>A0ABP6UKB0</accession>
<gene>
    <name evidence="3" type="ORF">GCM10022393_24410</name>
</gene>
<dbReference type="InterPro" id="IPR052893">
    <property type="entry name" value="TCS_response_regulator"/>
</dbReference>
<dbReference type="CDD" id="cd17557">
    <property type="entry name" value="REC_Rcp-like"/>
    <property type="match status" value="1"/>
</dbReference>
<evidence type="ECO:0000313" key="3">
    <source>
        <dbReference type="EMBL" id="GAA3510277.1"/>
    </source>
</evidence>
<dbReference type="InterPro" id="IPR001789">
    <property type="entry name" value="Sig_transdc_resp-reg_receiver"/>
</dbReference>
<organism evidence="3 4">
    <name type="scientific">Aquimarina addita</name>
    <dbReference type="NCBI Taxonomy" id="870485"/>
    <lineage>
        <taxon>Bacteria</taxon>
        <taxon>Pseudomonadati</taxon>
        <taxon>Bacteroidota</taxon>
        <taxon>Flavobacteriia</taxon>
        <taxon>Flavobacteriales</taxon>
        <taxon>Flavobacteriaceae</taxon>
        <taxon>Aquimarina</taxon>
    </lineage>
</organism>
<dbReference type="RefSeq" id="WP_344927771.1">
    <property type="nucleotide sequence ID" value="NZ_BAABCW010000009.1"/>
</dbReference>